<evidence type="ECO:0008006" key="3">
    <source>
        <dbReference type="Google" id="ProtNLM"/>
    </source>
</evidence>
<dbReference type="EMBL" id="MK814651">
    <property type="protein sequence ID" value="QCI06243.1"/>
    <property type="molecule type" value="Genomic_DNA"/>
</dbReference>
<comment type="similarity">
    <text evidence="1">Belongs to the ycf54 family.</text>
</comment>
<dbReference type="PANTHER" id="PTHR35319">
    <property type="match status" value="1"/>
</dbReference>
<dbReference type="Gene3D" id="3.30.70.1860">
    <property type="entry name" value="Uncharacterised protein family Ycf54"/>
    <property type="match status" value="1"/>
</dbReference>
<name>A0A4D6WS82_9FLOR</name>
<proteinExistence type="inferred from homology"/>
<evidence type="ECO:0000256" key="1">
    <source>
        <dbReference type="ARBA" id="ARBA00043978"/>
    </source>
</evidence>
<protein>
    <recommendedName>
        <fullName evidence="3">Ycf54</fullName>
    </recommendedName>
</protein>
<dbReference type="InterPro" id="IPR038409">
    <property type="entry name" value="Ycf54-like_sf"/>
</dbReference>
<sequence length="94" mass="11087">MPKYYCAIASKKFLVDTEPVEEILRERTNHYKNINKKIDFWFIINPYFINLPKLASIKSKLANDSAAIVSLDQEFIRWIKLRIGFVTINSFESE</sequence>
<dbReference type="PANTHER" id="PTHR35319:SF2">
    <property type="entry name" value="YCF54"/>
    <property type="match status" value="1"/>
</dbReference>
<keyword evidence="2" id="KW-0934">Plastid</keyword>
<accession>A0A4D6WS82</accession>
<geneLocation type="plastid" evidence="2"/>
<gene>
    <name evidence="2" type="primary">ycf54</name>
</gene>
<organism evidence="2">
    <name type="scientific">Dicranema revolutum</name>
    <dbReference type="NCBI Taxonomy" id="239144"/>
    <lineage>
        <taxon>Eukaryota</taxon>
        <taxon>Rhodophyta</taxon>
        <taxon>Florideophyceae</taxon>
        <taxon>Rhodymeniophycidae</taxon>
        <taxon>Gigartinales</taxon>
        <taxon>Dicranemataceae</taxon>
        <taxon>Dicranema</taxon>
    </lineage>
</organism>
<dbReference type="AlphaFoldDB" id="A0A4D6WS82"/>
<evidence type="ECO:0000313" key="2">
    <source>
        <dbReference type="EMBL" id="QCI06243.1"/>
    </source>
</evidence>
<reference evidence="2" key="2">
    <citation type="submission" date="2019-04" db="EMBL/GenBank/DDBJ databases">
        <authorList>
            <person name="Pasella M."/>
        </authorList>
    </citation>
    <scope>NUCLEOTIDE SEQUENCE</scope>
    <source>
        <strain evidence="2">VRM320</strain>
    </source>
</reference>
<dbReference type="InterPro" id="IPR019616">
    <property type="entry name" value="Ycf54"/>
</dbReference>
<reference evidence="2" key="1">
    <citation type="journal article" date="2019" name="Mol. Phylogenet. Evol.">
        <title>Morphological evolution and classification of the red algal order Ceramiales inferred using plastid phylogenomics.</title>
        <authorList>
            <person name="Diaz-Tapia P."/>
            <person name="Pasella M.M."/>
            <person name="Verbruggen H."/>
            <person name="Maggs C.A."/>
        </authorList>
    </citation>
    <scope>NUCLEOTIDE SEQUENCE</scope>
    <source>
        <strain evidence="2">VRM320</strain>
    </source>
</reference>
<dbReference type="Pfam" id="PF10674">
    <property type="entry name" value="Ycf54"/>
    <property type="match status" value="1"/>
</dbReference>